<protein>
    <submittedName>
        <fullName evidence="2">DHHW family protein</fullName>
    </submittedName>
</protein>
<organism evidence="2 3">
    <name type="scientific">Anaerosalibacter bizertensis</name>
    <dbReference type="NCBI Taxonomy" id="932217"/>
    <lineage>
        <taxon>Bacteria</taxon>
        <taxon>Bacillati</taxon>
        <taxon>Bacillota</taxon>
        <taxon>Tissierellia</taxon>
        <taxon>Tissierellales</taxon>
        <taxon>Sporanaerobacteraceae</taxon>
        <taxon>Anaerosalibacter</taxon>
    </lineage>
</organism>
<dbReference type="Pfam" id="PF14286">
    <property type="entry name" value="DHHW"/>
    <property type="match status" value="1"/>
</dbReference>
<evidence type="ECO:0000313" key="2">
    <source>
        <dbReference type="EMBL" id="MCG4564483.1"/>
    </source>
</evidence>
<evidence type="ECO:0000313" key="3">
    <source>
        <dbReference type="Proteomes" id="UP001108123"/>
    </source>
</evidence>
<dbReference type="Proteomes" id="UP001108123">
    <property type="component" value="Unassembled WGS sequence"/>
</dbReference>
<comment type="caution">
    <text evidence="2">The sequence shown here is derived from an EMBL/GenBank/DDBJ whole genome shotgun (WGS) entry which is preliminary data.</text>
</comment>
<feature type="transmembrane region" description="Helical" evidence="1">
    <location>
        <begin position="12"/>
        <end position="30"/>
    </location>
</feature>
<evidence type="ECO:0000256" key="1">
    <source>
        <dbReference type="SAM" id="Phobius"/>
    </source>
</evidence>
<keyword evidence="1" id="KW-1133">Transmembrane helix</keyword>
<sequence>MKEDNNSYKYIIGLMLLGYIGIMIFTNIITSDRVFSDMENRRLEQVPKFSFEKLSKGEFTSNFEKYTSDQFPFRDFFIGIKSNCERILGKKENNDVFLGKDGYLMEKFNKPDDENLESKIDTINSFSRNNPNTNKYFILAPNSVKVLEDKLPAFAPVDDELFYIDKVKSNLDKGIKFIDIYDEFFSKKDEYIYYKTDHHWTSKGAFYAYKRLGESMGFYPHGNDYFDIKEVTDSFYGSLYSKGRFRNIKGDSIELYIPKKSENCTVEYYDEKKISNSLYNMESLKEKDKYTVFLNGNHSLLKINTDISNSKKLLIIKDSYANSLVPFLTGHYNEIYMIDLRYFNEDLSKFIKENNIDDTLILYNVKTFFEDNSIEKISW</sequence>
<dbReference type="EMBL" id="JAKNID010000007">
    <property type="protein sequence ID" value="MCG4564483.1"/>
    <property type="molecule type" value="Genomic_DNA"/>
</dbReference>
<accession>A0A9Q4ABI7</accession>
<proteinExistence type="predicted"/>
<keyword evidence="1" id="KW-0812">Transmembrane</keyword>
<dbReference type="AlphaFoldDB" id="A0A9Q4ABI7"/>
<gene>
    <name evidence="2" type="ORF">L0P62_03375</name>
</gene>
<dbReference type="RefSeq" id="WP_226808324.1">
    <property type="nucleotide sequence ID" value="NZ_JAJBNW010000047.1"/>
</dbReference>
<name>A0A9Q4ABI7_9FIRM</name>
<reference evidence="2" key="1">
    <citation type="submission" date="2022-01" db="EMBL/GenBank/DDBJ databases">
        <title>Collection of gut derived symbiotic bacterial strains cultured from healthy donors.</title>
        <authorList>
            <person name="Lin H."/>
            <person name="Kohout C."/>
            <person name="Waligurski E."/>
            <person name="Pamer E.G."/>
        </authorList>
    </citation>
    <scope>NUCLEOTIDE SEQUENCE</scope>
    <source>
        <strain evidence="2">MSK.14.39</strain>
    </source>
</reference>
<dbReference type="InterPro" id="IPR025945">
    <property type="entry name" value="DHHW"/>
</dbReference>
<keyword evidence="3" id="KW-1185">Reference proteome</keyword>
<keyword evidence="1" id="KW-0472">Membrane</keyword>